<dbReference type="RefSeq" id="WP_050782299.1">
    <property type="nucleotide sequence ID" value="NZ_CBDRCB010000012.1"/>
</dbReference>
<dbReference type="AlphaFoldDB" id="A0A494UZQ4"/>
<keyword evidence="1" id="KW-0614">Plasmid</keyword>
<protein>
    <submittedName>
        <fullName evidence="1">Uncharacterized protein</fullName>
    </submittedName>
</protein>
<evidence type="ECO:0000313" key="1">
    <source>
        <dbReference type="EMBL" id="AYL40323.1"/>
    </source>
</evidence>
<reference evidence="1 2" key="1">
    <citation type="submission" date="2017-09" db="EMBL/GenBank/DDBJ databases">
        <authorList>
            <person name="Zhang H."/>
            <person name="Hu S."/>
            <person name="Xu J."/>
            <person name="He Z."/>
        </authorList>
    </citation>
    <scope>NUCLEOTIDE SEQUENCE [LARGE SCALE GENOMIC DNA]</scope>
    <source>
        <strain evidence="1 2">TXX3120</strain>
        <plasmid evidence="1 2">p1</plasmid>
    </source>
</reference>
<geneLocation type="plasmid" evidence="1 2">
    <name>p1</name>
</geneLocation>
<proteinExistence type="predicted"/>
<accession>A0A494UZQ4</accession>
<organism evidence="1 2">
    <name type="scientific">Streptomyces fungicidicus</name>
    <dbReference type="NCBI Taxonomy" id="68203"/>
    <lineage>
        <taxon>Bacteria</taxon>
        <taxon>Bacillati</taxon>
        <taxon>Actinomycetota</taxon>
        <taxon>Actinomycetes</taxon>
        <taxon>Kitasatosporales</taxon>
        <taxon>Streptomycetaceae</taxon>
        <taxon>Streptomyces</taxon>
    </lineage>
</organism>
<dbReference type="KEGG" id="sfug:CNQ36_33425"/>
<sequence length="73" mass="8183">MPSHDDVPDVPPPPPLDLLHEVVTRFDAYARARAARDSVLPGARTTPRHEQRAFDDLQAAVNRLRNSARPQHP</sequence>
<name>A0A494UZQ4_9ACTN</name>
<dbReference type="EMBL" id="CP023408">
    <property type="protein sequence ID" value="AYL40323.1"/>
    <property type="molecule type" value="Genomic_DNA"/>
</dbReference>
<gene>
    <name evidence="1" type="ORF">CNQ36_33425</name>
</gene>
<evidence type="ECO:0000313" key="2">
    <source>
        <dbReference type="Proteomes" id="UP000282170"/>
    </source>
</evidence>
<dbReference type="Proteomes" id="UP000282170">
    <property type="component" value="Plasmid p1"/>
</dbReference>
<keyword evidence="2" id="KW-1185">Reference proteome</keyword>